<reference evidence="1" key="2">
    <citation type="submission" date="2011-02" db="EMBL/GenBank/DDBJ databases">
        <authorList>
            <person name="MacLean D."/>
        </authorList>
    </citation>
    <scope>NUCLEOTIDE SEQUENCE</scope>
</reference>
<sequence>MNTELEVLTLCKRDIARWRESPRNLTEMQLMSYFCIQAYSCLMYRDAESQRM</sequence>
<dbReference type="AlphaFoldDB" id="F0WRN9"/>
<dbReference type="HOGENOM" id="CLU_3091282_0_0_1"/>
<dbReference type="EMBL" id="FR824262">
    <property type="protein sequence ID" value="CCA24003.1"/>
    <property type="molecule type" value="Genomic_DNA"/>
</dbReference>
<accession>F0WRN9</accession>
<gene>
    <name evidence="1" type="primary">AlNc14C217G9036</name>
    <name evidence="1" type="ORF">ALNC14_101470</name>
</gene>
<evidence type="ECO:0000313" key="1">
    <source>
        <dbReference type="EMBL" id="CCA24003.1"/>
    </source>
</evidence>
<reference evidence="1" key="1">
    <citation type="journal article" date="2011" name="PLoS Biol.">
        <title>Gene gain and loss during evolution of obligate parasitism in the white rust pathogen of Arabidopsis thaliana.</title>
        <authorList>
            <person name="Kemen E."/>
            <person name="Gardiner A."/>
            <person name="Schultz-Larsen T."/>
            <person name="Kemen A.C."/>
            <person name="Balmuth A.L."/>
            <person name="Robert-Seilaniantz A."/>
            <person name="Bailey K."/>
            <person name="Holub E."/>
            <person name="Studholme D.J."/>
            <person name="Maclean D."/>
            <person name="Jones J.D."/>
        </authorList>
    </citation>
    <scope>NUCLEOTIDE SEQUENCE</scope>
</reference>
<protein>
    <submittedName>
        <fullName evidence="1">AlNc14C217G9036 protein</fullName>
    </submittedName>
</protein>
<proteinExistence type="predicted"/>
<name>F0WRN9_9STRA</name>
<organism evidence="1">
    <name type="scientific">Albugo laibachii Nc14</name>
    <dbReference type="NCBI Taxonomy" id="890382"/>
    <lineage>
        <taxon>Eukaryota</taxon>
        <taxon>Sar</taxon>
        <taxon>Stramenopiles</taxon>
        <taxon>Oomycota</taxon>
        <taxon>Peronosporomycetes</taxon>
        <taxon>Albuginales</taxon>
        <taxon>Albuginaceae</taxon>
        <taxon>Albugo</taxon>
    </lineage>
</organism>